<evidence type="ECO:0000313" key="1">
    <source>
        <dbReference type="EMBL" id="EME85542.1"/>
    </source>
</evidence>
<gene>
    <name evidence="1" type="ORF">MYCFIDRAFT_88531</name>
</gene>
<sequence length="184" mass="20439">MIGCVILTALNELDRIGQLKADSKFLDLGHVMALYLLFSKTHDATEIEDPALDSDGDGEDGDGEDAETIDWQNALVAYAEKAGIDLSDQGVSGIDEVFGEVTGYTDFGKAKVERWKWTELLREYREDYLWRPTILALPTDNIGGDQYDITKWEPERRAKYAFDHKDPLAGALGEDSGSDEAEDS</sequence>
<organism evidence="1 2">
    <name type="scientific">Pseudocercospora fijiensis (strain CIRAD86)</name>
    <name type="common">Black leaf streak disease fungus</name>
    <name type="synonym">Mycosphaerella fijiensis</name>
    <dbReference type="NCBI Taxonomy" id="383855"/>
    <lineage>
        <taxon>Eukaryota</taxon>
        <taxon>Fungi</taxon>
        <taxon>Dikarya</taxon>
        <taxon>Ascomycota</taxon>
        <taxon>Pezizomycotina</taxon>
        <taxon>Dothideomycetes</taxon>
        <taxon>Dothideomycetidae</taxon>
        <taxon>Mycosphaerellales</taxon>
        <taxon>Mycosphaerellaceae</taxon>
        <taxon>Pseudocercospora</taxon>
    </lineage>
</organism>
<dbReference type="eggNOG" id="ENOG502RMFZ">
    <property type="taxonomic scope" value="Eukaryota"/>
</dbReference>
<dbReference type="HOGENOM" id="CLU_1468806_0_0_1"/>
<keyword evidence="2" id="KW-1185">Reference proteome</keyword>
<proteinExistence type="predicted"/>
<accession>M3B891</accession>
<protein>
    <submittedName>
        <fullName evidence="1">Uncharacterized protein</fullName>
    </submittedName>
</protein>
<dbReference type="Proteomes" id="UP000016932">
    <property type="component" value="Unassembled WGS sequence"/>
</dbReference>
<dbReference type="RefSeq" id="XP_007923120.1">
    <property type="nucleotide sequence ID" value="XM_007924929.1"/>
</dbReference>
<evidence type="ECO:0000313" key="2">
    <source>
        <dbReference type="Proteomes" id="UP000016932"/>
    </source>
</evidence>
<dbReference type="EMBL" id="KB446556">
    <property type="protein sequence ID" value="EME85542.1"/>
    <property type="molecule type" value="Genomic_DNA"/>
</dbReference>
<dbReference type="AlphaFoldDB" id="M3B891"/>
<dbReference type="VEuPathDB" id="FungiDB:MYCFIDRAFT_88531"/>
<dbReference type="OrthoDB" id="3640879at2759"/>
<reference evidence="1 2" key="1">
    <citation type="journal article" date="2012" name="PLoS Pathog.">
        <title>Diverse lifestyles and strategies of plant pathogenesis encoded in the genomes of eighteen Dothideomycetes fungi.</title>
        <authorList>
            <person name="Ohm R.A."/>
            <person name="Feau N."/>
            <person name="Henrissat B."/>
            <person name="Schoch C.L."/>
            <person name="Horwitz B.A."/>
            <person name="Barry K.W."/>
            <person name="Condon B.J."/>
            <person name="Copeland A.C."/>
            <person name="Dhillon B."/>
            <person name="Glaser F."/>
            <person name="Hesse C.N."/>
            <person name="Kosti I."/>
            <person name="LaButti K."/>
            <person name="Lindquist E.A."/>
            <person name="Lucas S."/>
            <person name="Salamov A.A."/>
            <person name="Bradshaw R.E."/>
            <person name="Ciuffetti L."/>
            <person name="Hamelin R.C."/>
            <person name="Kema G.H.J."/>
            <person name="Lawrence C."/>
            <person name="Scott J.A."/>
            <person name="Spatafora J.W."/>
            <person name="Turgeon B.G."/>
            <person name="de Wit P.J.G.M."/>
            <person name="Zhong S."/>
            <person name="Goodwin S.B."/>
            <person name="Grigoriev I.V."/>
        </authorList>
    </citation>
    <scope>NUCLEOTIDE SEQUENCE [LARGE SCALE GENOMIC DNA]</scope>
    <source>
        <strain evidence="1 2">CIRAD86</strain>
    </source>
</reference>
<dbReference type="GeneID" id="19342715"/>
<name>M3B891_PSEFD</name>
<dbReference type="KEGG" id="pfj:MYCFIDRAFT_88531"/>